<organism evidence="1 2">
    <name type="scientific">Nocardia brasiliensis (strain ATCC 700358 / HUJEG-1)</name>
    <dbReference type="NCBI Taxonomy" id="1133849"/>
    <lineage>
        <taxon>Bacteria</taxon>
        <taxon>Bacillati</taxon>
        <taxon>Actinomycetota</taxon>
        <taxon>Actinomycetes</taxon>
        <taxon>Mycobacteriales</taxon>
        <taxon>Nocardiaceae</taxon>
        <taxon>Nocardia</taxon>
    </lineage>
</organism>
<name>K0EUE0_NOCB7</name>
<dbReference type="STRING" id="1133849.O3I_015905"/>
<evidence type="ECO:0000313" key="1">
    <source>
        <dbReference type="EMBL" id="AFU01142.1"/>
    </source>
</evidence>
<accession>K0EUE0</accession>
<evidence type="ECO:0000313" key="2">
    <source>
        <dbReference type="Proteomes" id="UP000006304"/>
    </source>
</evidence>
<dbReference type="EMBL" id="CP003876">
    <property type="protein sequence ID" value="AFU01142.1"/>
    <property type="molecule type" value="Genomic_DNA"/>
</dbReference>
<dbReference type="AlphaFoldDB" id="K0EUE0"/>
<reference evidence="1 2" key="1">
    <citation type="journal article" date="2012" name="J. Bacteriol.">
        <title>Complete genome sequence of Nocardia brasiliensis HUJEG-1.</title>
        <authorList>
            <person name="Vera-Cabrera L."/>
            <person name="Ortiz-Lopez R."/>
            <person name="Elizondo-Gonzalez R."/>
            <person name="Perez-Maya A.A."/>
            <person name="Ocampo-Candiani J."/>
        </authorList>
    </citation>
    <scope>NUCLEOTIDE SEQUENCE [LARGE SCALE GENOMIC DNA]</scope>
    <source>
        <strain evidence="2">ATCC 700358</strain>
    </source>
</reference>
<dbReference type="KEGG" id="nbr:O3I_015905"/>
<sequence length="64" mass="7272">MAQTLTPNEVAGSRYDELLADTLTKLEREEVDLPADIDSIRRSSIEDTVWYIAYKTLVDDKPEA</sequence>
<keyword evidence="2" id="KW-1185">Reference proteome</keyword>
<dbReference type="RefSeq" id="WP_014983997.1">
    <property type="nucleotide sequence ID" value="NC_018681.1"/>
</dbReference>
<proteinExistence type="predicted"/>
<protein>
    <submittedName>
        <fullName evidence="1">Uncharacterized protein</fullName>
    </submittedName>
</protein>
<dbReference type="Proteomes" id="UP000006304">
    <property type="component" value="Chromosome"/>
</dbReference>
<dbReference type="HOGENOM" id="CLU_2863275_0_0_11"/>
<gene>
    <name evidence="1" type="ORF">O3I_015905</name>
</gene>